<evidence type="ECO:0000313" key="3">
    <source>
        <dbReference type="Proteomes" id="UP001549366"/>
    </source>
</evidence>
<reference evidence="2 3" key="1">
    <citation type="submission" date="2024-06" db="EMBL/GenBank/DDBJ databases">
        <title>Genomic Encyclopedia of Type Strains, Phase V (KMG-V): Genome sequencing to study the core and pangenomes of soil and plant-associated prokaryotes.</title>
        <authorList>
            <person name="Whitman W."/>
        </authorList>
    </citation>
    <scope>NUCLEOTIDE SEQUENCE [LARGE SCALE GENOMIC DNA]</scope>
    <source>
        <strain evidence="2 3">NE40</strain>
    </source>
</reference>
<sequence length="370" mass="40388">MLTNTAMKPLFIGLMSGTSLDAVDAVLVEFDGASCRVLAALSHPLPEQLRQTLLELTLPGDNEIEKLAEAEPAFARECAGAVQSLLKASQQKPENIAAIGSHGQTIRHRPEKHFTLQIGDPSLIAELTHTTVVADFRRRDIAAGGQGAPLVPAFHQSVFRQFDERSVIVNIGGMANLTILDEQPVRGFDTGPGNILMDQWSLRHTGQPFDNNGKWADSASFDQPLLEHLLEEAYFHQLPPKSTGRELFNMKWLANRLERFPHLSPAQVQSTLCQLTANTIAHDIRHFAPDSRAVYLCGGGAHNQALSQRLRQQLPDHSVSTTEALGIHPDWVEAVAFAWLARQTLQGLPGNQPEVTGAAGPRILGAIYPA</sequence>
<comment type="catalytic activity">
    <reaction evidence="1">
        <text>1,6-anhydro-N-acetyl-beta-muramate + ATP + H2O = N-acetyl-D-muramate 6-phosphate + ADP + H(+)</text>
        <dbReference type="Rhea" id="RHEA:24952"/>
        <dbReference type="ChEBI" id="CHEBI:15377"/>
        <dbReference type="ChEBI" id="CHEBI:15378"/>
        <dbReference type="ChEBI" id="CHEBI:30616"/>
        <dbReference type="ChEBI" id="CHEBI:58690"/>
        <dbReference type="ChEBI" id="CHEBI:58722"/>
        <dbReference type="ChEBI" id="CHEBI:456216"/>
        <dbReference type="EC" id="2.7.1.170"/>
    </reaction>
</comment>
<name>A0ABV2SK57_9GAMM</name>
<feature type="binding site" evidence="1">
    <location>
        <begin position="17"/>
        <end position="24"/>
    </location>
    <ligand>
        <name>ATP</name>
        <dbReference type="ChEBI" id="CHEBI:30616"/>
    </ligand>
</feature>
<dbReference type="HAMAP" id="MF_01270">
    <property type="entry name" value="AnhMurNAc_kinase"/>
    <property type="match status" value="1"/>
</dbReference>
<dbReference type="InterPro" id="IPR043129">
    <property type="entry name" value="ATPase_NBD"/>
</dbReference>
<evidence type="ECO:0000256" key="1">
    <source>
        <dbReference type="HAMAP-Rule" id="MF_01270"/>
    </source>
</evidence>
<dbReference type="EC" id="2.7.1.170" evidence="1"/>
<dbReference type="RefSeq" id="WP_354008237.1">
    <property type="nucleotide sequence ID" value="NZ_JBEWTA010000001.1"/>
</dbReference>
<dbReference type="Pfam" id="PF03702">
    <property type="entry name" value="AnmK"/>
    <property type="match status" value="1"/>
</dbReference>
<protein>
    <recommendedName>
        <fullName evidence="1">Anhydro-N-acetylmuramic acid kinase</fullName>
        <ecNumber evidence="1">2.7.1.170</ecNumber>
    </recommendedName>
    <alternativeName>
        <fullName evidence="1">AnhMurNAc kinase</fullName>
    </alternativeName>
</protein>
<comment type="caution">
    <text evidence="2">The sequence shown here is derived from an EMBL/GenBank/DDBJ whole genome shotgun (WGS) entry which is preliminary data.</text>
</comment>
<keyword evidence="3" id="KW-1185">Reference proteome</keyword>
<dbReference type="CDD" id="cd24050">
    <property type="entry name" value="ASKHA_NBD_ANMK"/>
    <property type="match status" value="1"/>
</dbReference>
<dbReference type="EMBL" id="JBEWTB010000002">
    <property type="protein sequence ID" value="MET4758132.1"/>
    <property type="molecule type" value="Genomic_DNA"/>
</dbReference>
<keyword evidence="1" id="KW-0547">Nucleotide-binding</keyword>
<accession>A0ABV2SK57</accession>
<dbReference type="Proteomes" id="UP001549366">
    <property type="component" value="Unassembled WGS sequence"/>
</dbReference>
<evidence type="ECO:0000313" key="2">
    <source>
        <dbReference type="EMBL" id="MET4758132.1"/>
    </source>
</evidence>
<dbReference type="PANTHER" id="PTHR30605:SF0">
    <property type="entry name" value="ANHYDRO-N-ACETYLMURAMIC ACID KINASE"/>
    <property type="match status" value="1"/>
</dbReference>
<keyword evidence="1" id="KW-0067">ATP-binding</keyword>
<keyword evidence="1" id="KW-0119">Carbohydrate metabolism</keyword>
<dbReference type="NCBIfam" id="NF007148">
    <property type="entry name" value="PRK09585.3-2"/>
    <property type="match status" value="1"/>
</dbReference>
<comment type="pathway">
    <text evidence="1">Cell wall biogenesis; peptidoglycan recycling.</text>
</comment>
<dbReference type="InterPro" id="IPR005338">
    <property type="entry name" value="Anhydro_N_Ac-Mur_kinase"/>
</dbReference>
<gene>
    <name evidence="1" type="primary">anmK</name>
    <name evidence="2" type="ORF">V5J35_003324</name>
</gene>
<keyword evidence="1 2" id="KW-0418">Kinase</keyword>
<keyword evidence="1 2" id="KW-0808">Transferase</keyword>
<dbReference type="GO" id="GO:0016301">
    <property type="term" value="F:kinase activity"/>
    <property type="evidence" value="ECO:0007669"/>
    <property type="project" value="UniProtKB-KW"/>
</dbReference>
<organism evidence="2 3">
    <name type="scientific">Endozoicomonas lisbonensis</name>
    <dbReference type="NCBI Taxonomy" id="3120522"/>
    <lineage>
        <taxon>Bacteria</taxon>
        <taxon>Pseudomonadati</taxon>
        <taxon>Pseudomonadota</taxon>
        <taxon>Gammaproteobacteria</taxon>
        <taxon>Oceanospirillales</taxon>
        <taxon>Endozoicomonadaceae</taxon>
        <taxon>Endozoicomonas</taxon>
    </lineage>
</organism>
<dbReference type="PANTHER" id="PTHR30605">
    <property type="entry name" value="ANHYDRO-N-ACETYLMURAMIC ACID KINASE"/>
    <property type="match status" value="1"/>
</dbReference>
<dbReference type="SUPFAM" id="SSF53067">
    <property type="entry name" value="Actin-like ATPase domain"/>
    <property type="match status" value="1"/>
</dbReference>
<proteinExistence type="inferred from homology"/>
<dbReference type="NCBIfam" id="NF007139">
    <property type="entry name" value="PRK09585.1-3"/>
    <property type="match status" value="1"/>
</dbReference>
<comment type="function">
    <text evidence="1">Catalyzes the specific phosphorylation of 1,6-anhydro-N-acetylmuramic acid (anhMurNAc) with the simultaneous cleavage of the 1,6-anhydro ring, generating MurNAc-6-P. Is required for the utilization of anhMurNAc either imported from the medium or derived from its own cell wall murein, and thus plays a role in cell wall recycling.</text>
</comment>
<dbReference type="Gene3D" id="3.30.420.40">
    <property type="match status" value="2"/>
</dbReference>
<comment type="pathway">
    <text evidence="1">Amino-sugar metabolism; 1,6-anhydro-N-acetylmuramate degradation.</text>
</comment>
<comment type="similarity">
    <text evidence="1">Belongs to the anhydro-N-acetylmuramic acid kinase family.</text>
</comment>